<proteinExistence type="inferred from homology"/>
<dbReference type="SUPFAM" id="SSF53335">
    <property type="entry name" value="S-adenosyl-L-methionine-dependent methyltransferases"/>
    <property type="match status" value="1"/>
</dbReference>
<dbReference type="InterPro" id="IPR013216">
    <property type="entry name" value="Methyltransf_11"/>
</dbReference>
<dbReference type="Proteomes" id="UP000783686">
    <property type="component" value="Unassembled WGS sequence"/>
</dbReference>
<organism evidence="4 5">
    <name type="scientific">Bursaphelenchus okinawaensis</name>
    <dbReference type="NCBI Taxonomy" id="465554"/>
    <lineage>
        <taxon>Eukaryota</taxon>
        <taxon>Metazoa</taxon>
        <taxon>Ecdysozoa</taxon>
        <taxon>Nematoda</taxon>
        <taxon>Chromadorea</taxon>
        <taxon>Rhabditida</taxon>
        <taxon>Tylenchina</taxon>
        <taxon>Tylenchomorpha</taxon>
        <taxon>Aphelenchoidea</taxon>
        <taxon>Aphelenchoididae</taxon>
        <taxon>Bursaphelenchus</taxon>
    </lineage>
</organism>
<dbReference type="Proteomes" id="UP000614601">
    <property type="component" value="Unassembled WGS sequence"/>
</dbReference>
<dbReference type="Pfam" id="PF08241">
    <property type="entry name" value="Methyltransf_11"/>
    <property type="match status" value="1"/>
</dbReference>
<reference evidence="4" key="1">
    <citation type="submission" date="2020-09" db="EMBL/GenBank/DDBJ databases">
        <authorList>
            <person name="Kikuchi T."/>
        </authorList>
    </citation>
    <scope>NUCLEOTIDE SEQUENCE</scope>
    <source>
        <strain evidence="4">SH1</strain>
    </source>
</reference>
<dbReference type="PANTHER" id="PTHR44068">
    <property type="entry name" value="ZGC:194242"/>
    <property type="match status" value="1"/>
</dbReference>
<dbReference type="GO" id="GO:0016126">
    <property type="term" value="P:sterol biosynthetic process"/>
    <property type="evidence" value="ECO:0007669"/>
    <property type="project" value="TreeGrafter"/>
</dbReference>
<keyword evidence="1" id="KW-0808">Transferase</keyword>
<comment type="caution">
    <text evidence="4">The sequence shown here is derived from an EMBL/GenBank/DDBJ whole genome shotgun (WGS) entry which is preliminary data.</text>
</comment>
<dbReference type="InterPro" id="IPR029063">
    <property type="entry name" value="SAM-dependent_MTases_sf"/>
</dbReference>
<dbReference type="OrthoDB" id="506498at2759"/>
<gene>
    <name evidence="4" type="ORF">BOKJ2_LOCUS8110</name>
</gene>
<evidence type="ECO:0000313" key="5">
    <source>
        <dbReference type="Proteomes" id="UP000614601"/>
    </source>
</evidence>
<dbReference type="GO" id="GO:0005783">
    <property type="term" value="C:endoplasmic reticulum"/>
    <property type="evidence" value="ECO:0007669"/>
    <property type="project" value="TreeGrafter"/>
</dbReference>
<feature type="domain" description="Methyltransferase type 11" evidence="3">
    <location>
        <begin position="36"/>
        <end position="122"/>
    </location>
</feature>
<accession>A0A811KTX0</accession>
<dbReference type="InterPro" id="IPR050447">
    <property type="entry name" value="Erg6_SMT_methyltransf"/>
</dbReference>
<dbReference type="GO" id="GO:0003838">
    <property type="term" value="F:sterol 24-C-methyltransferase activity"/>
    <property type="evidence" value="ECO:0007669"/>
    <property type="project" value="TreeGrafter"/>
</dbReference>
<dbReference type="CDD" id="cd02440">
    <property type="entry name" value="AdoMet_MTases"/>
    <property type="match status" value="1"/>
</dbReference>
<name>A0A811KTX0_9BILA</name>
<evidence type="ECO:0000259" key="3">
    <source>
        <dbReference type="Pfam" id="PF08241"/>
    </source>
</evidence>
<evidence type="ECO:0000256" key="2">
    <source>
        <dbReference type="ARBA" id="ARBA00038188"/>
    </source>
</evidence>
<sequence length="219" mass="24879">MSTIFKSPGEKAHCELYERTLSKLPYYNNLENKSLLEVGCGLGGGLKWIQKIHSEIGSVLGIDKCAPSTMNPLIVQGDAEDLPVKSNTFDIVLNIESSHLYGNPESFFSEAFRALKPGGHLCWADLRRIHKKDEPIQHAQKAGFKLVELQIINQQILNGIQLTSTEYDKILDKAPIFIQPFKNAIRATYCAPGTEFYRKLKEYETIYWICLWKKPESDE</sequence>
<dbReference type="EMBL" id="CAJFCW020000004">
    <property type="protein sequence ID" value="CAG9112086.1"/>
    <property type="molecule type" value="Genomic_DNA"/>
</dbReference>
<dbReference type="PANTHER" id="PTHR44068:SF1">
    <property type="entry name" value="HYPOTHETICAL LOC100005854"/>
    <property type="match status" value="1"/>
</dbReference>
<dbReference type="AlphaFoldDB" id="A0A811KTX0"/>
<comment type="similarity">
    <text evidence="2">Belongs to the class I-like SAM-binding methyltransferase superfamily. Erg6/SMT family.</text>
</comment>
<keyword evidence="5" id="KW-1185">Reference proteome</keyword>
<dbReference type="Gene3D" id="3.40.50.150">
    <property type="entry name" value="Vaccinia Virus protein VP39"/>
    <property type="match status" value="1"/>
</dbReference>
<evidence type="ECO:0000256" key="1">
    <source>
        <dbReference type="ARBA" id="ARBA00022679"/>
    </source>
</evidence>
<evidence type="ECO:0000313" key="4">
    <source>
        <dbReference type="EMBL" id="CAD5218900.1"/>
    </source>
</evidence>
<dbReference type="EMBL" id="CAJFDH010000004">
    <property type="protein sequence ID" value="CAD5218900.1"/>
    <property type="molecule type" value="Genomic_DNA"/>
</dbReference>
<protein>
    <recommendedName>
        <fullName evidence="3">Methyltransferase type 11 domain-containing protein</fullName>
    </recommendedName>
</protein>